<feature type="compositionally biased region" description="Polar residues" evidence="10">
    <location>
        <begin position="126"/>
        <end position="135"/>
    </location>
</feature>
<accession>A0A9Q8V965</accession>
<evidence type="ECO:0000256" key="5">
    <source>
        <dbReference type="ARBA" id="ARBA00022533"/>
    </source>
</evidence>
<dbReference type="GeneID" id="72064863"/>
<feature type="region of interest" description="Disordered" evidence="10">
    <location>
        <begin position="126"/>
        <end position="154"/>
    </location>
</feature>
<keyword evidence="9" id="KW-0342">GTP-binding</keyword>
<dbReference type="InterPro" id="IPR000836">
    <property type="entry name" value="PRTase_dom"/>
</dbReference>
<gene>
    <name evidence="12" type="ORF">JDV02_002903</name>
</gene>
<evidence type="ECO:0000256" key="8">
    <source>
        <dbReference type="ARBA" id="ARBA00022741"/>
    </source>
</evidence>
<dbReference type="FunFam" id="3.40.50.2020:FF:000049">
    <property type="entry name" value="Putative uracil phosphoribosyltransferase urg2"/>
    <property type="match status" value="1"/>
</dbReference>
<evidence type="ECO:0000256" key="1">
    <source>
        <dbReference type="ARBA" id="ARBA00001946"/>
    </source>
</evidence>
<evidence type="ECO:0000313" key="13">
    <source>
        <dbReference type="Proteomes" id="UP000829364"/>
    </source>
</evidence>
<comment type="cofactor">
    <cofactor evidence="1">
        <name>Mg(2+)</name>
        <dbReference type="ChEBI" id="CHEBI:18420"/>
    </cofactor>
</comment>
<dbReference type="Proteomes" id="UP000829364">
    <property type="component" value="Chromosome 2"/>
</dbReference>
<dbReference type="CDD" id="cd06223">
    <property type="entry name" value="PRTases_typeI"/>
    <property type="match status" value="1"/>
</dbReference>
<keyword evidence="7 12" id="KW-0808">Transferase</keyword>
<evidence type="ECO:0000259" key="11">
    <source>
        <dbReference type="Pfam" id="PF14681"/>
    </source>
</evidence>
<dbReference type="GO" id="GO:0004845">
    <property type="term" value="F:uracil phosphoribosyltransferase activity"/>
    <property type="evidence" value="ECO:0007669"/>
    <property type="project" value="UniProtKB-EC"/>
</dbReference>
<comment type="similarity">
    <text evidence="3">Belongs to the UPRTase family.</text>
</comment>
<dbReference type="RefSeq" id="XP_047839953.1">
    <property type="nucleotide sequence ID" value="XM_047983981.1"/>
</dbReference>
<evidence type="ECO:0000256" key="9">
    <source>
        <dbReference type="ARBA" id="ARBA00023134"/>
    </source>
</evidence>
<keyword evidence="13" id="KW-1185">Reference proteome</keyword>
<keyword evidence="6 12" id="KW-0328">Glycosyltransferase</keyword>
<dbReference type="NCBIfam" id="NF001097">
    <property type="entry name" value="PRK00129.1"/>
    <property type="match status" value="1"/>
</dbReference>
<evidence type="ECO:0000256" key="2">
    <source>
        <dbReference type="ARBA" id="ARBA00005180"/>
    </source>
</evidence>
<evidence type="ECO:0000256" key="4">
    <source>
        <dbReference type="ARBA" id="ARBA00011894"/>
    </source>
</evidence>
<dbReference type="KEGG" id="ptkz:JDV02_002903"/>
<dbReference type="InterPro" id="IPR050054">
    <property type="entry name" value="UPRTase/APRTase"/>
</dbReference>
<evidence type="ECO:0000256" key="7">
    <source>
        <dbReference type="ARBA" id="ARBA00022679"/>
    </source>
</evidence>
<dbReference type="PANTHER" id="PTHR32315:SF4">
    <property type="entry name" value="URACIL PHOSPHORIBOSYLTRANSFERASE, CHLOROPLASTIC"/>
    <property type="match status" value="1"/>
</dbReference>
<name>A0A9Q8V965_9HYPO</name>
<evidence type="ECO:0000256" key="6">
    <source>
        <dbReference type="ARBA" id="ARBA00022676"/>
    </source>
</evidence>
<dbReference type="EMBL" id="CP086355">
    <property type="protein sequence ID" value="UNI16472.1"/>
    <property type="molecule type" value="Genomic_DNA"/>
</dbReference>
<evidence type="ECO:0000256" key="3">
    <source>
        <dbReference type="ARBA" id="ARBA00009516"/>
    </source>
</evidence>
<dbReference type="OrthoDB" id="10257085at2759"/>
<keyword evidence="8" id="KW-0547">Nucleotide-binding</keyword>
<keyword evidence="5" id="KW-0021">Allosteric enzyme</keyword>
<protein>
    <recommendedName>
        <fullName evidence="4">uracil phosphoribosyltransferase</fullName>
        <ecNumber evidence="4">2.4.2.9</ecNumber>
    </recommendedName>
</protein>
<evidence type="ECO:0000313" key="12">
    <source>
        <dbReference type="EMBL" id="UNI16472.1"/>
    </source>
</evidence>
<dbReference type="Pfam" id="PF14681">
    <property type="entry name" value="UPRTase"/>
    <property type="match status" value="1"/>
</dbReference>
<proteinExistence type="inferred from homology"/>
<organism evidence="12 13">
    <name type="scientific">Purpureocillium takamizusanense</name>
    <dbReference type="NCBI Taxonomy" id="2060973"/>
    <lineage>
        <taxon>Eukaryota</taxon>
        <taxon>Fungi</taxon>
        <taxon>Dikarya</taxon>
        <taxon>Ascomycota</taxon>
        <taxon>Pezizomycotina</taxon>
        <taxon>Sordariomycetes</taxon>
        <taxon>Hypocreomycetidae</taxon>
        <taxon>Hypocreales</taxon>
        <taxon>Ophiocordycipitaceae</taxon>
        <taxon>Purpureocillium</taxon>
    </lineage>
</organism>
<dbReference type="GO" id="GO:0005525">
    <property type="term" value="F:GTP binding"/>
    <property type="evidence" value="ECO:0007669"/>
    <property type="project" value="UniProtKB-KW"/>
</dbReference>
<dbReference type="AlphaFoldDB" id="A0A9Q8V965"/>
<dbReference type="PANTHER" id="PTHR32315">
    <property type="entry name" value="ADENINE PHOSPHORIBOSYLTRANSFERASE"/>
    <property type="match status" value="1"/>
</dbReference>
<dbReference type="SUPFAM" id="SSF53271">
    <property type="entry name" value="PRTase-like"/>
    <property type="match status" value="1"/>
</dbReference>
<evidence type="ECO:0000256" key="10">
    <source>
        <dbReference type="SAM" id="MobiDB-lite"/>
    </source>
</evidence>
<feature type="domain" description="Phosphoribosyltransferase" evidence="11">
    <location>
        <begin position="10"/>
        <end position="238"/>
    </location>
</feature>
<dbReference type="InterPro" id="IPR029057">
    <property type="entry name" value="PRTase-like"/>
</dbReference>
<dbReference type="Gene3D" id="3.40.50.2020">
    <property type="match status" value="1"/>
</dbReference>
<comment type="pathway">
    <text evidence="2">Pyrimidine metabolism; UMP biosynthesis via salvage pathway; UMP from uracil: step 1/1.</text>
</comment>
<sequence length="241" mass="25470">MANLPTNVHVSSHPCLQAKLSQLRSRSADSCAVKALVHDISLLVACEALARNLTAATGPSDETPLGFTYTTTTTSPETMCIVPILRSGLAMVDAVQTMLPVSVPIHHLGMYREQTTLAPVEYYNNLPSRTSTSKEANPPQTSSSSSSPPPQPSSLAIIVDPVIATGGTCAAAIQTLREWGARRVLVLALLGAEEGVRKAAAEWPEGTELWLAGLDGRLTPQGMLDPGLGDIGDRLYLTMGK</sequence>
<dbReference type="EC" id="2.4.2.9" evidence="4"/>
<reference evidence="12" key="1">
    <citation type="submission" date="2021-11" db="EMBL/GenBank/DDBJ databases">
        <title>Purpureocillium_takamizusanense_genome.</title>
        <authorList>
            <person name="Nguyen N.-H."/>
        </authorList>
    </citation>
    <scope>NUCLEOTIDE SEQUENCE</scope>
    <source>
        <strain evidence="12">PT3</strain>
    </source>
</reference>